<name>A0AAJ0BVX0_9PEZI</name>
<evidence type="ECO:0000313" key="2">
    <source>
        <dbReference type="EMBL" id="KAK1765440.1"/>
    </source>
</evidence>
<reference evidence="2" key="1">
    <citation type="submission" date="2023-06" db="EMBL/GenBank/DDBJ databases">
        <title>Genome-scale phylogeny and comparative genomics of the fungal order Sordariales.</title>
        <authorList>
            <consortium name="Lawrence Berkeley National Laboratory"/>
            <person name="Hensen N."/>
            <person name="Bonometti L."/>
            <person name="Westerberg I."/>
            <person name="Brannstrom I.O."/>
            <person name="Guillou S."/>
            <person name="Cros-Aarteil S."/>
            <person name="Calhoun S."/>
            <person name="Haridas S."/>
            <person name="Kuo A."/>
            <person name="Mondo S."/>
            <person name="Pangilinan J."/>
            <person name="Riley R."/>
            <person name="Labutti K."/>
            <person name="Andreopoulos B."/>
            <person name="Lipzen A."/>
            <person name="Chen C."/>
            <person name="Yanf M."/>
            <person name="Daum C."/>
            <person name="Ng V."/>
            <person name="Clum A."/>
            <person name="Steindorff A."/>
            <person name="Ohm R."/>
            <person name="Martin F."/>
            <person name="Silar P."/>
            <person name="Natvig D."/>
            <person name="Lalanne C."/>
            <person name="Gautier V."/>
            <person name="Ament-Velasquez S.L."/>
            <person name="Kruys A."/>
            <person name="Hutchinson M.I."/>
            <person name="Powell A.J."/>
            <person name="Barry K."/>
            <person name="Miller A.N."/>
            <person name="Grigoriev I.V."/>
            <person name="Debuchy R."/>
            <person name="Gladieux P."/>
            <person name="Thoren M.H."/>
            <person name="Johannesson H."/>
        </authorList>
    </citation>
    <scope>NUCLEOTIDE SEQUENCE</scope>
    <source>
        <strain evidence="2">8032-3</strain>
    </source>
</reference>
<dbReference type="Proteomes" id="UP001244011">
    <property type="component" value="Unassembled WGS sequence"/>
</dbReference>
<keyword evidence="3" id="KW-1185">Reference proteome</keyword>
<feature type="compositionally biased region" description="Basic and acidic residues" evidence="1">
    <location>
        <begin position="115"/>
        <end position="130"/>
    </location>
</feature>
<accession>A0AAJ0BVX0</accession>
<protein>
    <submittedName>
        <fullName evidence="2">Uncharacterized protein</fullName>
    </submittedName>
</protein>
<proteinExistence type="predicted"/>
<feature type="compositionally biased region" description="Basic and acidic residues" evidence="1">
    <location>
        <begin position="89"/>
        <end position="100"/>
    </location>
</feature>
<evidence type="ECO:0000313" key="3">
    <source>
        <dbReference type="Proteomes" id="UP001244011"/>
    </source>
</evidence>
<dbReference type="EMBL" id="MU839015">
    <property type="protein sequence ID" value="KAK1765440.1"/>
    <property type="molecule type" value="Genomic_DNA"/>
</dbReference>
<evidence type="ECO:0000256" key="1">
    <source>
        <dbReference type="SAM" id="MobiDB-lite"/>
    </source>
</evidence>
<sequence>MLRSRVGPAIAATALIGGGIYWQTRGGKQQPAGRALKEPRDQTDISGRLEAAAGTGGAAAKPSPPPGGGGDVEPRTQTRIYSHTPGTPSKKDPGKAREGAAEDLGPVSPMQAGKHAGEPEEGLRERTRQQ</sequence>
<gene>
    <name evidence="2" type="ORF">QBC33DRAFT_560805</name>
</gene>
<organism evidence="2 3">
    <name type="scientific">Phialemonium atrogriseum</name>
    <dbReference type="NCBI Taxonomy" id="1093897"/>
    <lineage>
        <taxon>Eukaryota</taxon>
        <taxon>Fungi</taxon>
        <taxon>Dikarya</taxon>
        <taxon>Ascomycota</taxon>
        <taxon>Pezizomycotina</taxon>
        <taxon>Sordariomycetes</taxon>
        <taxon>Sordariomycetidae</taxon>
        <taxon>Cephalothecales</taxon>
        <taxon>Cephalothecaceae</taxon>
        <taxon>Phialemonium</taxon>
    </lineage>
</organism>
<feature type="compositionally biased region" description="Polar residues" evidence="1">
    <location>
        <begin position="75"/>
        <end position="87"/>
    </location>
</feature>
<dbReference type="RefSeq" id="XP_060281653.1">
    <property type="nucleotide sequence ID" value="XM_060430087.1"/>
</dbReference>
<dbReference type="AlphaFoldDB" id="A0AAJ0BVX0"/>
<dbReference type="GeneID" id="85313274"/>
<feature type="region of interest" description="Disordered" evidence="1">
    <location>
        <begin position="23"/>
        <end position="130"/>
    </location>
</feature>
<comment type="caution">
    <text evidence="2">The sequence shown here is derived from an EMBL/GenBank/DDBJ whole genome shotgun (WGS) entry which is preliminary data.</text>
</comment>